<evidence type="ECO:0000313" key="5">
    <source>
        <dbReference type="EMBL" id="MEQ3552751.1"/>
    </source>
</evidence>
<dbReference type="CDD" id="cd01392">
    <property type="entry name" value="HTH_LacI"/>
    <property type="match status" value="1"/>
</dbReference>
<dbReference type="InterPro" id="IPR010982">
    <property type="entry name" value="Lambda_DNA-bd_dom_sf"/>
</dbReference>
<dbReference type="PANTHER" id="PTHR30146">
    <property type="entry name" value="LACI-RELATED TRANSCRIPTIONAL REPRESSOR"/>
    <property type="match status" value="1"/>
</dbReference>
<evidence type="ECO:0000256" key="3">
    <source>
        <dbReference type="ARBA" id="ARBA00023163"/>
    </source>
</evidence>
<keyword evidence="1" id="KW-0805">Transcription regulation</keyword>
<dbReference type="SMART" id="SM00354">
    <property type="entry name" value="HTH_LACI"/>
    <property type="match status" value="1"/>
</dbReference>
<dbReference type="Pfam" id="PF13377">
    <property type="entry name" value="Peripla_BP_3"/>
    <property type="match status" value="1"/>
</dbReference>
<dbReference type="PANTHER" id="PTHR30146:SF109">
    <property type="entry name" value="HTH-TYPE TRANSCRIPTIONAL REGULATOR GALS"/>
    <property type="match status" value="1"/>
</dbReference>
<dbReference type="GO" id="GO:0003677">
    <property type="term" value="F:DNA binding"/>
    <property type="evidence" value="ECO:0007669"/>
    <property type="project" value="UniProtKB-KW"/>
</dbReference>
<name>A0ABV1KE70_9PSEU</name>
<evidence type="ECO:0000313" key="6">
    <source>
        <dbReference type="Proteomes" id="UP001494902"/>
    </source>
</evidence>
<dbReference type="RefSeq" id="WP_349299820.1">
    <property type="nucleotide sequence ID" value="NZ_JBEDNQ010000008.1"/>
</dbReference>
<dbReference type="Gene3D" id="1.10.260.40">
    <property type="entry name" value="lambda repressor-like DNA-binding domains"/>
    <property type="match status" value="1"/>
</dbReference>
<dbReference type="PROSITE" id="PS50932">
    <property type="entry name" value="HTH_LACI_2"/>
    <property type="match status" value="1"/>
</dbReference>
<dbReference type="InterPro" id="IPR000843">
    <property type="entry name" value="HTH_LacI"/>
</dbReference>
<gene>
    <name evidence="5" type="ORF">WIS52_19970</name>
</gene>
<accession>A0ABV1KE70</accession>
<dbReference type="Pfam" id="PF00356">
    <property type="entry name" value="LacI"/>
    <property type="match status" value="1"/>
</dbReference>
<evidence type="ECO:0000259" key="4">
    <source>
        <dbReference type="PROSITE" id="PS50932"/>
    </source>
</evidence>
<proteinExistence type="predicted"/>
<organism evidence="5 6">
    <name type="scientific">Pseudonocardia nematodicida</name>
    <dbReference type="NCBI Taxonomy" id="1206997"/>
    <lineage>
        <taxon>Bacteria</taxon>
        <taxon>Bacillati</taxon>
        <taxon>Actinomycetota</taxon>
        <taxon>Actinomycetes</taxon>
        <taxon>Pseudonocardiales</taxon>
        <taxon>Pseudonocardiaceae</taxon>
        <taxon>Pseudonocardia</taxon>
    </lineage>
</organism>
<evidence type="ECO:0000256" key="2">
    <source>
        <dbReference type="ARBA" id="ARBA00023125"/>
    </source>
</evidence>
<dbReference type="CDD" id="cd06267">
    <property type="entry name" value="PBP1_LacI_sugar_binding-like"/>
    <property type="match status" value="1"/>
</dbReference>
<dbReference type="SUPFAM" id="SSF47413">
    <property type="entry name" value="lambda repressor-like DNA-binding domains"/>
    <property type="match status" value="1"/>
</dbReference>
<dbReference type="EMBL" id="JBEDNQ010000008">
    <property type="protein sequence ID" value="MEQ3552751.1"/>
    <property type="molecule type" value="Genomic_DNA"/>
</dbReference>
<keyword evidence="2 5" id="KW-0238">DNA-binding</keyword>
<dbReference type="Gene3D" id="3.40.50.2300">
    <property type="match status" value="2"/>
</dbReference>
<sequence>MTEEAGPPRRRPTLDDVAVAAGVSRAMVSIVLRGAPGSRAQTREKVLAAAKQVGYRPDARARLLASGSSRQIGVVVGMSGRFHAELLDGLYRAAGAVGQELILSALTPHRDERVAVETLLDFRCEAVILLGPGLGGVPVLAGRLPVTVVGWRVADPAVDVVRSSDTEGMRALTGYLAGLGHRRIAHVDGGSGPIVAARRRAYRAALDGSGLGDGPVLRGGDSMEAGVRAARTLLELPELPTAVIGFNDDVAAGLVEGLRARGLRVPDDVSVSGWDDSPLAGLPERGLTTLRQDPAELARLAVARSVDRLRGRRPVPREVVLSPELVVRGSTGPAAVGVRRGSRRG</sequence>
<dbReference type="SUPFAM" id="SSF53822">
    <property type="entry name" value="Periplasmic binding protein-like I"/>
    <property type="match status" value="1"/>
</dbReference>
<feature type="domain" description="HTH lacI-type" evidence="4">
    <location>
        <begin position="12"/>
        <end position="66"/>
    </location>
</feature>
<evidence type="ECO:0000256" key="1">
    <source>
        <dbReference type="ARBA" id="ARBA00023015"/>
    </source>
</evidence>
<dbReference type="InterPro" id="IPR028082">
    <property type="entry name" value="Peripla_BP_I"/>
</dbReference>
<dbReference type="Proteomes" id="UP001494902">
    <property type="component" value="Unassembled WGS sequence"/>
</dbReference>
<comment type="caution">
    <text evidence="5">The sequence shown here is derived from an EMBL/GenBank/DDBJ whole genome shotgun (WGS) entry which is preliminary data.</text>
</comment>
<keyword evidence="3" id="KW-0804">Transcription</keyword>
<reference evidence="5 6" key="1">
    <citation type="submission" date="2024-03" db="EMBL/GenBank/DDBJ databases">
        <title>Draft genome sequence of Pseudonocardia nematodicida JCM 31783.</title>
        <authorList>
            <person name="Butdee W."/>
            <person name="Duangmal K."/>
        </authorList>
    </citation>
    <scope>NUCLEOTIDE SEQUENCE [LARGE SCALE GENOMIC DNA]</scope>
    <source>
        <strain evidence="5 6">JCM 31783</strain>
    </source>
</reference>
<protein>
    <submittedName>
        <fullName evidence="5">LacI family DNA-binding transcriptional regulator</fullName>
    </submittedName>
</protein>
<keyword evidence="6" id="KW-1185">Reference proteome</keyword>
<dbReference type="InterPro" id="IPR046335">
    <property type="entry name" value="LacI/GalR-like_sensor"/>
</dbReference>